<keyword evidence="1" id="KW-1133">Transmembrane helix</keyword>
<feature type="transmembrane region" description="Helical" evidence="1">
    <location>
        <begin position="96"/>
        <end position="114"/>
    </location>
</feature>
<dbReference type="EMBL" id="AOII01000099">
    <property type="protein sequence ID" value="ELY73201.1"/>
    <property type="molecule type" value="Genomic_DNA"/>
</dbReference>
<sequence>MLLSVLLAVFAVGMAVSVGIVVAELDLGNGNVYDIAEFAIPIAFLTLAAGILIAGRSPDSIRNWELVLVAVPMLVLGGLFLEVEFMVRLIEDEHPWTGLIALGTGFFAYWMMAFGGPRSTSGGGGS</sequence>
<feature type="transmembrane region" description="Helical" evidence="1">
    <location>
        <begin position="35"/>
        <end position="54"/>
    </location>
</feature>
<evidence type="ECO:0000313" key="2">
    <source>
        <dbReference type="EMBL" id="ELY73201.1"/>
    </source>
</evidence>
<dbReference type="PATRIC" id="fig|1227495.3.peg.3480"/>
<accession>L9YHM4</accession>
<protein>
    <submittedName>
        <fullName evidence="2">Uncharacterized protein</fullName>
    </submittedName>
</protein>
<reference evidence="2 3" key="1">
    <citation type="journal article" date="2014" name="PLoS Genet.">
        <title>Phylogenetically driven sequencing of extremely halophilic archaea reveals strategies for static and dynamic osmo-response.</title>
        <authorList>
            <person name="Becker E.A."/>
            <person name="Seitzer P.M."/>
            <person name="Tritt A."/>
            <person name="Larsen D."/>
            <person name="Krusor M."/>
            <person name="Yao A.I."/>
            <person name="Wu D."/>
            <person name="Madern D."/>
            <person name="Eisen J.A."/>
            <person name="Darling A.E."/>
            <person name="Facciotti M.T."/>
        </authorList>
    </citation>
    <scope>NUCLEOTIDE SEQUENCE [LARGE SCALE GENOMIC DNA]</scope>
    <source>
        <strain evidence="2 3">DSM 3751</strain>
    </source>
</reference>
<dbReference type="Proteomes" id="UP000011618">
    <property type="component" value="Unassembled WGS sequence"/>
</dbReference>
<proteinExistence type="predicted"/>
<name>L9YHM4_9EURY</name>
<evidence type="ECO:0000256" key="1">
    <source>
        <dbReference type="SAM" id="Phobius"/>
    </source>
</evidence>
<gene>
    <name evidence="2" type="ORF">C487_17405</name>
</gene>
<comment type="caution">
    <text evidence="2">The sequence shown here is derived from an EMBL/GenBank/DDBJ whole genome shotgun (WGS) entry which is preliminary data.</text>
</comment>
<organism evidence="2 3">
    <name type="scientific">Natrinema pallidum DSM 3751</name>
    <dbReference type="NCBI Taxonomy" id="1227495"/>
    <lineage>
        <taxon>Archaea</taxon>
        <taxon>Methanobacteriati</taxon>
        <taxon>Methanobacteriota</taxon>
        <taxon>Stenosarchaea group</taxon>
        <taxon>Halobacteria</taxon>
        <taxon>Halobacteriales</taxon>
        <taxon>Natrialbaceae</taxon>
        <taxon>Natrinema</taxon>
    </lineage>
</organism>
<keyword evidence="1" id="KW-0472">Membrane</keyword>
<keyword evidence="1" id="KW-0812">Transmembrane</keyword>
<evidence type="ECO:0000313" key="3">
    <source>
        <dbReference type="Proteomes" id="UP000011618"/>
    </source>
</evidence>
<dbReference type="AlphaFoldDB" id="L9YHM4"/>
<feature type="transmembrane region" description="Helical" evidence="1">
    <location>
        <begin position="66"/>
        <end position="90"/>
    </location>
</feature>